<proteinExistence type="predicted"/>
<reference evidence="1 2" key="1">
    <citation type="journal article" date="2023" name="IMA Fungus">
        <title>Comparative genomic study of the Penicillium genus elucidates a diverse pangenome and 15 lateral gene transfer events.</title>
        <authorList>
            <person name="Petersen C."/>
            <person name="Sorensen T."/>
            <person name="Nielsen M.R."/>
            <person name="Sondergaard T.E."/>
            <person name="Sorensen J.L."/>
            <person name="Fitzpatrick D.A."/>
            <person name="Frisvad J.C."/>
            <person name="Nielsen K.L."/>
        </authorList>
    </citation>
    <scope>NUCLEOTIDE SEQUENCE [LARGE SCALE GENOMIC DNA]</scope>
    <source>
        <strain evidence="1 2">IBT 3361</strain>
    </source>
</reference>
<keyword evidence="2" id="KW-1185">Reference proteome</keyword>
<evidence type="ECO:0000313" key="2">
    <source>
        <dbReference type="Proteomes" id="UP001220256"/>
    </source>
</evidence>
<sequence>MKPAAKRTAGFSGRDAQSPVTAMGCITGSARAVLLIQEGYQRIGFQTAMFHGQSETPKAIRRNDLIG</sequence>
<gene>
    <name evidence="1" type="ORF">N7505_007508</name>
</gene>
<protein>
    <submittedName>
        <fullName evidence="1">Uncharacterized protein</fullName>
    </submittedName>
</protein>
<name>A0ABQ8WE96_PENCH</name>
<dbReference type="Proteomes" id="UP001220256">
    <property type="component" value="Unassembled WGS sequence"/>
</dbReference>
<evidence type="ECO:0000313" key="1">
    <source>
        <dbReference type="EMBL" id="KAJ5264715.1"/>
    </source>
</evidence>
<accession>A0ABQ8WE96</accession>
<comment type="caution">
    <text evidence="1">The sequence shown here is derived from an EMBL/GenBank/DDBJ whole genome shotgun (WGS) entry which is preliminary data.</text>
</comment>
<organism evidence="1 2">
    <name type="scientific">Penicillium chrysogenum</name>
    <name type="common">Penicillium notatum</name>
    <dbReference type="NCBI Taxonomy" id="5076"/>
    <lineage>
        <taxon>Eukaryota</taxon>
        <taxon>Fungi</taxon>
        <taxon>Dikarya</taxon>
        <taxon>Ascomycota</taxon>
        <taxon>Pezizomycotina</taxon>
        <taxon>Eurotiomycetes</taxon>
        <taxon>Eurotiomycetidae</taxon>
        <taxon>Eurotiales</taxon>
        <taxon>Aspergillaceae</taxon>
        <taxon>Penicillium</taxon>
        <taxon>Penicillium chrysogenum species complex</taxon>
    </lineage>
</organism>
<dbReference type="EMBL" id="JAPVEB010000004">
    <property type="protein sequence ID" value="KAJ5264715.1"/>
    <property type="molecule type" value="Genomic_DNA"/>
</dbReference>